<evidence type="ECO:0000259" key="1">
    <source>
        <dbReference type="Pfam" id="PF03992"/>
    </source>
</evidence>
<accession>A0ABW2S7U7</accession>
<dbReference type="InterPro" id="IPR007138">
    <property type="entry name" value="ABM_dom"/>
</dbReference>
<reference evidence="3" key="1">
    <citation type="journal article" date="2019" name="Int. J. Syst. Evol. Microbiol.">
        <title>The Global Catalogue of Microorganisms (GCM) 10K type strain sequencing project: providing services to taxonomists for standard genome sequencing and annotation.</title>
        <authorList>
            <consortium name="The Broad Institute Genomics Platform"/>
            <consortium name="The Broad Institute Genome Sequencing Center for Infectious Disease"/>
            <person name="Wu L."/>
            <person name="Ma J."/>
        </authorList>
    </citation>
    <scope>NUCLEOTIDE SEQUENCE [LARGE SCALE GENOMIC DNA]</scope>
    <source>
        <strain evidence="3">CCUG 53903</strain>
    </source>
</reference>
<organism evidence="2 3">
    <name type="scientific">Hydrogenophaga defluvii</name>
    <dbReference type="NCBI Taxonomy" id="249410"/>
    <lineage>
        <taxon>Bacteria</taxon>
        <taxon>Pseudomonadati</taxon>
        <taxon>Pseudomonadota</taxon>
        <taxon>Betaproteobacteria</taxon>
        <taxon>Burkholderiales</taxon>
        <taxon>Comamonadaceae</taxon>
        <taxon>Hydrogenophaga</taxon>
    </lineage>
</organism>
<keyword evidence="2" id="KW-0503">Monooxygenase</keyword>
<dbReference type="PANTHER" id="PTHR37811">
    <property type="entry name" value="BLL5343 PROTEIN"/>
    <property type="match status" value="1"/>
</dbReference>
<protein>
    <submittedName>
        <fullName evidence="2">Antibiotic biosynthesis monooxygenase family protein</fullName>
        <ecNumber evidence="2">1.14.-.-</ecNumber>
    </submittedName>
</protein>
<dbReference type="InterPro" id="IPR052936">
    <property type="entry name" value="Jasmonate_Hydroxylase-like"/>
</dbReference>
<dbReference type="Proteomes" id="UP001596457">
    <property type="component" value="Unassembled WGS sequence"/>
</dbReference>
<feature type="domain" description="ABM" evidence="1">
    <location>
        <begin position="1"/>
        <end position="71"/>
    </location>
</feature>
<dbReference type="Gene3D" id="3.30.70.100">
    <property type="match status" value="1"/>
</dbReference>
<dbReference type="InterPro" id="IPR011008">
    <property type="entry name" value="Dimeric_a/b-barrel"/>
</dbReference>
<dbReference type="EMBL" id="JBHTBZ010000009">
    <property type="protein sequence ID" value="MFC7459529.1"/>
    <property type="molecule type" value="Genomic_DNA"/>
</dbReference>
<dbReference type="SUPFAM" id="SSF54909">
    <property type="entry name" value="Dimeric alpha+beta barrel"/>
    <property type="match status" value="1"/>
</dbReference>
<dbReference type="RefSeq" id="WP_382198771.1">
    <property type="nucleotide sequence ID" value="NZ_JBHTBZ010000009.1"/>
</dbReference>
<proteinExistence type="predicted"/>
<dbReference type="Pfam" id="PF03992">
    <property type="entry name" value="ABM"/>
    <property type="match status" value="1"/>
</dbReference>
<evidence type="ECO:0000313" key="2">
    <source>
        <dbReference type="EMBL" id="MFC7459529.1"/>
    </source>
</evidence>
<dbReference type="PANTHER" id="PTHR37811:SF2">
    <property type="entry name" value="ABM DOMAIN-CONTAINING PROTEIN"/>
    <property type="match status" value="1"/>
</dbReference>
<evidence type="ECO:0000313" key="3">
    <source>
        <dbReference type="Proteomes" id="UP001596457"/>
    </source>
</evidence>
<sequence>MFVVIFRATVRQLDDHYSAMAARMRELALSEFGCLGFHAVTEGQQEVALSYWPDEAAIRAWKNHPEHLLAQQHGRQRWYTSYSVEVAEVSRRYQGGEAAA</sequence>
<keyword evidence="3" id="KW-1185">Reference proteome</keyword>
<keyword evidence="2" id="KW-0560">Oxidoreductase</keyword>
<comment type="caution">
    <text evidence="2">The sequence shown here is derived from an EMBL/GenBank/DDBJ whole genome shotgun (WGS) entry which is preliminary data.</text>
</comment>
<gene>
    <name evidence="2" type="ORF">ACFQU0_03700</name>
</gene>
<dbReference type="GO" id="GO:0004497">
    <property type="term" value="F:monooxygenase activity"/>
    <property type="evidence" value="ECO:0007669"/>
    <property type="project" value="UniProtKB-KW"/>
</dbReference>
<name>A0ABW2S7U7_9BURK</name>
<dbReference type="EC" id="1.14.-.-" evidence="2"/>